<organism evidence="1">
    <name type="scientific">marine sediment metagenome</name>
    <dbReference type="NCBI Taxonomy" id="412755"/>
    <lineage>
        <taxon>unclassified sequences</taxon>
        <taxon>metagenomes</taxon>
        <taxon>ecological metagenomes</taxon>
    </lineage>
</organism>
<name>A0A0F9GFB3_9ZZZZ</name>
<comment type="caution">
    <text evidence="1">The sequence shown here is derived from an EMBL/GenBank/DDBJ whole genome shotgun (WGS) entry which is preliminary data.</text>
</comment>
<protein>
    <submittedName>
        <fullName evidence="1">Uncharacterized protein</fullName>
    </submittedName>
</protein>
<dbReference type="AlphaFoldDB" id="A0A0F9GFB3"/>
<gene>
    <name evidence="1" type="ORF">LCGC14_2128080</name>
</gene>
<sequence length="311" mass="33755">MKRQCVLGVTVLLASAVGQALAADAAKAKLLPLTVRLELESAKALKIEDIKYSVFPGGRRCAFTYKGARKPATIAAFTEMGFRTTVHTSPRTAPATVKAIEAAGAEIAVSGYWGAKGTYGSMIGGNTVQEAFDAVTTSRMVLAKLCKGPVACAGIGGHFDHETWPFSRSVESGSGYGGVLHDSHFLLTNRITSDSPFAIQLGRGRAPRVAMRERFSNVFGQPRKVPNEKVYYQMLAHQFLGTLDRLETGQIVMYSMRDFKPKDLRSIKRVMGKYGRHPLIWHATEGMIAGYEYLKRKVQVLAVKPAGAGAL</sequence>
<feature type="non-terminal residue" evidence="1">
    <location>
        <position position="311"/>
    </location>
</feature>
<accession>A0A0F9GFB3</accession>
<dbReference type="EMBL" id="LAZR01026631">
    <property type="protein sequence ID" value="KKL68130.1"/>
    <property type="molecule type" value="Genomic_DNA"/>
</dbReference>
<proteinExistence type="predicted"/>
<reference evidence="1" key="1">
    <citation type="journal article" date="2015" name="Nature">
        <title>Complex archaea that bridge the gap between prokaryotes and eukaryotes.</title>
        <authorList>
            <person name="Spang A."/>
            <person name="Saw J.H."/>
            <person name="Jorgensen S.L."/>
            <person name="Zaremba-Niedzwiedzka K."/>
            <person name="Martijn J."/>
            <person name="Lind A.E."/>
            <person name="van Eijk R."/>
            <person name="Schleper C."/>
            <person name="Guy L."/>
            <person name="Ettema T.J."/>
        </authorList>
    </citation>
    <scope>NUCLEOTIDE SEQUENCE</scope>
</reference>
<evidence type="ECO:0000313" key="1">
    <source>
        <dbReference type="EMBL" id="KKL68130.1"/>
    </source>
</evidence>